<dbReference type="Gramene" id="KVI05174">
    <property type="protein sequence ID" value="KVI05174"/>
    <property type="gene ID" value="Ccrd_016516"/>
</dbReference>
<proteinExistence type="predicted"/>
<dbReference type="STRING" id="59895.A0A103Y9U1"/>
<organism evidence="1 2">
    <name type="scientific">Cynara cardunculus var. scolymus</name>
    <name type="common">Globe artichoke</name>
    <name type="synonym">Cynara scolymus</name>
    <dbReference type="NCBI Taxonomy" id="59895"/>
    <lineage>
        <taxon>Eukaryota</taxon>
        <taxon>Viridiplantae</taxon>
        <taxon>Streptophyta</taxon>
        <taxon>Embryophyta</taxon>
        <taxon>Tracheophyta</taxon>
        <taxon>Spermatophyta</taxon>
        <taxon>Magnoliopsida</taxon>
        <taxon>eudicotyledons</taxon>
        <taxon>Gunneridae</taxon>
        <taxon>Pentapetalae</taxon>
        <taxon>asterids</taxon>
        <taxon>campanulids</taxon>
        <taxon>Asterales</taxon>
        <taxon>Asteraceae</taxon>
        <taxon>Carduoideae</taxon>
        <taxon>Cardueae</taxon>
        <taxon>Carduinae</taxon>
        <taxon>Cynara</taxon>
    </lineage>
</organism>
<dbReference type="AlphaFoldDB" id="A0A103Y9U1"/>
<dbReference type="PANTHER" id="PTHR34555:SF7">
    <property type="entry name" value="DUF3741 DOMAIN-CONTAINING PROTEIN"/>
    <property type="match status" value="1"/>
</dbReference>
<dbReference type="PANTHER" id="PTHR34555">
    <property type="entry name" value="INTEGRAL MEMBRANE HEMOLYSIN-III-LIKE PROTEIN"/>
    <property type="match status" value="1"/>
</dbReference>
<accession>A0A103Y9U1</accession>
<reference evidence="1 2" key="1">
    <citation type="journal article" date="2016" name="Sci. Rep.">
        <title>The genome sequence of the outbreeding globe artichoke constructed de novo incorporating a phase-aware low-pass sequencing strategy of F1 progeny.</title>
        <authorList>
            <person name="Scaglione D."/>
            <person name="Reyes-Chin-Wo S."/>
            <person name="Acquadro A."/>
            <person name="Froenicke L."/>
            <person name="Portis E."/>
            <person name="Beitel C."/>
            <person name="Tirone M."/>
            <person name="Mauro R."/>
            <person name="Lo Monaco A."/>
            <person name="Mauromicale G."/>
            <person name="Faccioli P."/>
            <person name="Cattivelli L."/>
            <person name="Rieseberg L."/>
            <person name="Michelmore R."/>
            <person name="Lanteri S."/>
        </authorList>
    </citation>
    <scope>NUCLEOTIDE SEQUENCE [LARGE SCALE GENOMIC DNA]</scope>
    <source>
        <strain evidence="1">2C</strain>
    </source>
</reference>
<protein>
    <submittedName>
        <fullName evidence="1">Uncharacterized protein</fullName>
    </submittedName>
</protein>
<comment type="caution">
    <text evidence="1">The sequence shown here is derived from an EMBL/GenBank/DDBJ whole genome shotgun (WGS) entry which is preliminary data.</text>
</comment>
<dbReference type="Proteomes" id="UP000243975">
    <property type="component" value="Unassembled WGS sequence"/>
</dbReference>
<sequence>MGLDFFVGLLPLEPNLVLKTPNVFYLAPSRFLPFGSGDFAAKHVSAGNIVFLDLVLFRNHVLLFIESKLAILSFLAVVLAVKKTTLVVLPVKRSCAGLIYKSIKMINSEINTIELGTNVAGTTTFRKLPVLAAKKVALRDVQNNNSNVTRAIQPESLLPIEGQSFVDAAKTCGTKRLTPDYASPPLLGNNGAHEHFNYPRRKYEFEGNRGRNLGSTEKNVGYPPSADVPQIQQEVNQINGKNMRYGSFVAPNHIASKTSVPRFKESKDEQRTERFMRLQNFIKQCDGFNHRENIQPLLHLSPLELSRHAVELEKRAIQLTIEEGKEMQRMQALNILGKPLSTRTPMPITQDIQHKN</sequence>
<name>A0A103Y9U1_CYNCS</name>
<keyword evidence="2" id="KW-1185">Reference proteome</keyword>
<dbReference type="OMA" id="LAHERFN"/>
<gene>
    <name evidence="1" type="ORF">Ccrd_016516</name>
</gene>
<evidence type="ECO:0000313" key="2">
    <source>
        <dbReference type="Proteomes" id="UP000243975"/>
    </source>
</evidence>
<evidence type="ECO:0000313" key="1">
    <source>
        <dbReference type="EMBL" id="KVI05174.1"/>
    </source>
</evidence>
<dbReference type="EMBL" id="LEKV01001886">
    <property type="protein sequence ID" value="KVI05174.1"/>
    <property type="molecule type" value="Genomic_DNA"/>
</dbReference>